<comment type="pathway">
    <text evidence="2">Amino-sugar metabolism; N-acetylneuraminate degradation.</text>
</comment>
<organism evidence="13 14">
    <name type="scientific">Triparma strigata</name>
    <dbReference type="NCBI Taxonomy" id="1606541"/>
    <lineage>
        <taxon>Eukaryota</taxon>
        <taxon>Sar</taxon>
        <taxon>Stramenopiles</taxon>
        <taxon>Ochrophyta</taxon>
        <taxon>Bolidophyceae</taxon>
        <taxon>Parmales</taxon>
        <taxon>Triparmaceae</taxon>
        <taxon>Triparma</taxon>
    </lineage>
</organism>
<name>A0A9W7AL11_9STRA</name>
<comment type="subcellular location">
    <subcellularLocation>
        <location evidence="1">Cytoplasm</location>
    </subcellularLocation>
</comment>
<reference evidence="14" key="1">
    <citation type="journal article" date="2023" name="Commun. Biol.">
        <title>Genome analysis of Parmales, the sister group of diatoms, reveals the evolutionary specialization of diatoms from phago-mixotrophs to photoautotrophs.</title>
        <authorList>
            <person name="Ban H."/>
            <person name="Sato S."/>
            <person name="Yoshikawa S."/>
            <person name="Yamada K."/>
            <person name="Nakamura Y."/>
            <person name="Ichinomiya M."/>
            <person name="Sato N."/>
            <person name="Blanc-Mathieu R."/>
            <person name="Endo H."/>
            <person name="Kuwata A."/>
            <person name="Ogata H."/>
        </authorList>
    </citation>
    <scope>NUCLEOTIDE SEQUENCE [LARGE SCALE GENOMIC DNA]</scope>
    <source>
        <strain evidence="14">NIES 3701</strain>
    </source>
</reference>
<keyword evidence="12" id="KW-0732">Signal</keyword>
<evidence type="ECO:0000256" key="3">
    <source>
        <dbReference type="ARBA" id="ARBA00006324"/>
    </source>
</evidence>
<keyword evidence="6 9" id="KW-0456">Lyase</keyword>
<gene>
    <name evidence="13" type="ORF">TrST_g654</name>
</gene>
<feature type="active site" description="Schiff-base intermediate with substrate" evidence="10">
    <location>
        <position position="184"/>
    </location>
</feature>
<dbReference type="OrthoDB" id="191315at2759"/>
<feature type="binding site" evidence="11">
    <location>
        <position position="226"/>
    </location>
    <ligand>
        <name>pyruvate</name>
        <dbReference type="ChEBI" id="CHEBI:15361"/>
    </ligand>
</feature>
<evidence type="ECO:0000256" key="4">
    <source>
        <dbReference type="ARBA" id="ARBA00012911"/>
    </source>
</evidence>
<dbReference type="GO" id="GO:0005737">
    <property type="term" value="C:cytoplasm"/>
    <property type="evidence" value="ECO:0007669"/>
    <property type="project" value="UniProtKB-SubCell"/>
</dbReference>
<evidence type="ECO:0000313" key="13">
    <source>
        <dbReference type="EMBL" id="GMH74856.1"/>
    </source>
</evidence>
<comment type="caution">
    <text evidence="13">The sequence shown here is derived from an EMBL/GenBank/DDBJ whole genome shotgun (WGS) entry which is preliminary data.</text>
</comment>
<dbReference type="PANTHER" id="PTHR12128:SF21">
    <property type="entry name" value="N-ACETYLNEURAMINATE LYASE"/>
    <property type="match status" value="1"/>
</dbReference>
<dbReference type="Proteomes" id="UP001165085">
    <property type="component" value="Unassembled WGS sequence"/>
</dbReference>
<evidence type="ECO:0000256" key="11">
    <source>
        <dbReference type="PIRSR" id="PIRSR001365-2"/>
    </source>
</evidence>
<evidence type="ECO:0000256" key="2">
    <source>
        <dbReference type="ARBA" id="ARBA00004878"/>
    </source>
</evidence>
<dbReference type="InterPro" id="IPR002220">
    <property type="entry name" value="DapA-like"/>
</dbReference>
<dbReference type="InterPro" id="IPR013785">
    <property type="entry name" value="Aldolase_TIM"/>
</dbReference>
<evidence type="ECO:0000256" key="7">
    <source>
        <dbReference type="ARBA" id="ARBA00023277"/>
    </source>
</evidence>
<evidence type="ECO:0000256" key="8">
    <source>
        <dbReference type="ARBA" id="ARBA00044906"/>
    </source>
</evidence>
<proteinExistence type="inferred from homology"/>
<dbReference type="SUPFAM" id="SSF51569">
    <property type="entry name" value="Aldolase"/>
    <property type="match status" value="1"/>
</dbReference>
<keyword evidence="14" id="KW-1185">Reference proteome</keyword>
<evidence type="ECO:0000313" key="14">
    <source>
        <dbReference type="Proteomes" id="UP001165085"/>
    </source>
</evidence>
<dbReference type="EC" id="4.1.3.3" evidence="4"/>
<dbReference type="PANTHER" id="PTHR12128">
    <property type="entry name" value="DIHYDRODIPICOLINATE SYNTHASE"/>
    <property type="match status" value="1"/>
</dbReference>
<feature type="active site" description="Proton donor/acceptor" evidence="10">
    <location>
        <position position="154"/>
    </location>
</feature>
<dbReference type="Pfam" id="PF00701">
    <property type="entry name" value="DHDPS"/>
    <property type="match status" value="1"/>
</dbReference>
<protein>
    <recommendedName>
        <fullName evidence="4">N-acetylneuraminate lyase</fullName>
        <ecNumber evidence="4">4.1.3.3</ecNumber>
    </recommendedName>
</protein>
<dbReference type="GO" id="GO:0008747">
    <property type="term" value="F:N-acetylneuraminate lyase activity"/>
    <property type="evidence" value="ECO:0007669"/>
    <property type="project" value="UniProtKB-EC"/>
</dbReference>
<evidence type="ECO:0000256" key="9">
    <source>
        <dbReference type="PIRNR" id="PIRNR001365"/>
    </source>
</evidence>
<evidence type="ECO:0000256" key="6">
    <source>
        <dbReference type="ARBA" id="ARBA00023239"/>
    </source>
</evidence>
<evidence type="ECO:0000256" key="10">
    <source>
        <dbReference type="PIRSR" id="PIRSR001365-1"/>
    </source>
</evidence>
<dbReference type="AlphaFoldDB" id="A0A9W7AL11"/>
<evidence type="ECO:0000256" key="1">
    <source>
        <dbReference type="ARBA" id="ARBA00004496"/>
    </source>
</evidence>
<accession>A0A9W7AL11</accession>
<dbReference type="Gene3D" id="3.20.20.70">
    <property type="entry name" value="Aldolase class I"/>
    <property type="match status" value="1"/>
</dbReference>
<dbReference type="SMART" id="SM01130">
    <property type="entry name" value="DHDPS"/>
    <property type="match status" value="1"/>
</dbReference>
<dbReference type="EMBL" id="BRXY01000183">
    <property type="protein sequence ID" value="GMH74856.1"/>
    <property type="molecule type" value="Genomic_DNA"/>
</dbReference>
<evidence type="ECO:0000256" key="5">
    <source>
        <dbReference type="ARBA" id="ARBA00022490"/>
    </source>
</evidence>
<dbReference type="PIRSF" id="PIRSF001365">
    <property type="entry name" value="DHDPS"/>
    <property type="match status" value="1"/>
</dbReference>
<keyword evidence="5" id="KW-0963">Cytoplasm</keyword>
<feature type="chain" id="PRO_5040814832" description="N-acetylneuraminate lyase" evidence="12">
    <location>
        <begin position="18"/>
        <end position="316"/>
    </location>
</feature>
<sequence>MRFLTLLLLSLPTLLFSFELIPAVFTPYNSDLTIDYEKIQDYATFLSEKQNITTVFISGTNGESLSLSLSERKQLVDTWAAQTSLKIIVMVSAESIVDSISLSSYVSKVSSSNPNIIGIAAMSPSFFKPSSAQDLIDYLSPIASASPNLDFRYYHIPSMTGLTISMTSFQTLAQSQIKNFKGIKYTDTDLFTLRKCVRNANEGVTHYFGKDEILITGIQTGAKSAVGSTYNFMGPLGYEIVTSFFDNDFETATEKQDGIVEVVEAWGDLEGIPAQKAIMEMVGMDLGRGVRPPLRSLTDDEYSELEQSLKEIGFLD</sequence>
<feature type="signal peptide" evidence="12">
    <location>
        <begin position="1"/>
        <end position="17"/>
    </location>
</feature>
<comment type="similarity">
    <text evidence="3">Belongs to the DapA family. NanA subfamily.</text>
</comment>
<keyword evidence="7" id="KW-0119">Carbohydrate metabolism</keyword>
<comment type="catalytic activity">
    <reaction evidence="8">
        <text>aceneuramate = aldehydo-N-acetyl-D-mannosamine + pyruvate</text>
        <dbReference type="Rhea" id="RHEA:23296"/>
        <dbReference type="ChEBI" id="CHEBI:15361"/>
        <dbReference type="ChEBI" id="CHEBI:17122"/>
        <dbReference type="ChEBI" id="CHEBI:173083"/>
        <dbReference type="EC" id="4.1.3.3"/>
    </reaction>
</comment>
<evidence type="ECO:0000256" key="12">
    <source>
        <dbReference type="SAM" id="SignalP"/>
    </source>
</evidence>